<evidence type="ECO:0000313" key="6">
    <source>
        <dbReference type="EMBL" id="MBC8547291.1"/>
    </source>
</evidence>
<keyword evidence="7" id="KW-1185">Reference proteome</keyword>
<dbReference type="GO" id="GO:0003677">
    <property type="term" value="F:DNA binding"/>
    <property type="evidence" value="ECO:0007669"/>
    <property type="project" value="UniProtKB-UniRule"/>
</dbReference>
<feature type="DNA-binding region" description="H-T-H motif" evidence="4">
    <location>
        <begin position="35"/>
        <end position="54"/>
    </location>
</feature>
<dbReference type="InterPro" id="IPR050624">
    <property type="entry name" value="HTH-type_Tx_Regulator"/>
</dbReference>
<sequence>MGRENKKEAVAALHREQILKAAEKLFSEKGFSQTTIDDISKASEYSRRTIYAYYESKDDILYHIVEKGLIELKKDIESAINLNEDFITEYKAICMAMSKYQCEYSHSADNVNRANTANFDFENLSDTVKHILLLGTEINTILAAFIEDGKEKGIVRQDIIPMLTVYILWSSITSFLTLAQTKGQFISKQFSISENELLDYGFKQLINSILEVRI</sequence>
<dbReference type="SUPFAM" id="SSF46689">
    <property type="entry name" value="Homeodomain-like"/>
    <property type="match status" value="1"/>
</dbReference>
<dbReference type="PANTHER" id="PTHR43479:SF11">
    <property type="entry name" value="ACREF_ENVCD OPERON REPRESSOR-RELATED"/>
    <property type="match status" value="1"/>
</dbReference>
<evidence type="ECO:0000259" key="5">
    <source>
        <dbReference type="PROSITE" id="PS50977"/>
    </source>
</evidence>
<dbReference type="PROSITE" id="PS50977">
    <property type="entry name" value="HTH_TETR_2"/>
    <property type="match status" value="1"/>
</dbReference>
<comment type="caution">
    <text evidence="6">The sequence shown here is derived from an EMBL/GenBank/DDBJ whole genome shotgun (WGS) entry which is preliminary data.</text>
</comment>
<dbReference type="Gene3D" id="1.10.357.10">
    <property type="entry name" value="Tetracycline Repressor, domain 2"/>
    <property type="match status" value="1"/>
</dbReference>
<evidence type="ECO:0000313" key="7">
    <source>
        <dbReference type="Proteomes" id="UP000653127"/>
    </source>
</evidence>
<feature type="domain" description="HTH tetR-type" evidence="5">
    <location>
        <begin position="12"/>
        <end position="72"/>
    </location>
</feature>
<dbReference type="InterPro" id="IPR001647">
    <property type="entry name" value="HTH_TetR"/>
</dbReference>
<gene>
    <name evidence="6" type="ORF">H8711_10180</name>
</gene>
<evidence type="ECO:0000256" key="2">
    <source>
        <dbReference type="ARBA" id="ARBA00023125"/>
    </source>
</evidence>
<name>A0A926DYQ7_9FIRM</name>
<accession>A0A926DYQ7</accession>
<dbReference type="GO" id="GO:0045892">
    <property type="term" value="P:negative regulation of DNA-templated transcription"/>
    <property type="evidence" value="ECO:0007669"/>
    <property type="project" value="UniProtKB-ARBA"/>
</dbReference>
<protein>
    <submittedName>
        <fullName evidence="6">TetR/AcrR family transcriptional regulator</fullName>
    </submittedName>
</protein>
<dbReference type="EMBL" id="JACRST010000017">
    <property type="protein sequence ID" value="MBC8547291.1"/>
    <property type="molecule type" value="Genomic_DNA"/>
</dbReference>
<dbReference type="AlphaFoldDB" id="A0A926DYQ7"/>
<dbReference type="PANTHER" id="PTHR43479">
    <property type="entry name" value="ACREF/ENVCD OPERON REPRESSOR-RELATED"/>
    <property type="match status" value="1"/>
</dbReference>
<evidence type="ECO:0000256" key="4">
    <source>
        <dbReference type="PROSITE-ProRule" id="PRU00335"/>
    </source>
</evidence>
<dbReference type="Pfam" id="PF00440">
    <property type="entry name" value="TetR_N"/>
    <property type="match status" value="1"/>
</dbReference>
<proteinExistence type="predicted"/>
<dbReference type="Proteomes" id="UP000653127">
    <property type="component" value="Unassembled WGS sequence"/>
</dbReference>
<keyword evidence="2 4" id="KW-0238">DNA-binding</keyword>
<dbReference type="PRINTS" id="PR00455">
    <property type="entry name" value="HTHTETR"/>
</dbReference>
<evidence type="ECO:0000256" key="3">
    <source>
        <dbReference type="ARBA" id="ARBA00023163"/>
    </source>
</evidence>
<keyword evidence="3" id="KW-0804">Transcription</keyword>
<dbReference type="FunFam" id="1.10.10.60:FF:000141">
    <property type="entry name" value="TetR family transcriptional regulator"/>
    <property type="match status" value="1"/>
</dbReference>
<dbReference type="InterPro" id="IPR009057">
    <property type="entry name" value="Homeodomain-like_sf"/>
</dbReference>
<evidence type="ECO:0000256" key="1">
    <source>
        <dbReference type="ARBA" id="ARBA00023015"/>
    </source>
</evidence>
<dbReference type="RefSeq" id="WP_249283367.1">
    <property type="nucleotide sequence ID" value="NZ_JACRST010000017.1"/>
</dbReference>
<organism evidence="6 7">
    <name type="scientific">Ligaoa zhengdingensis</name>
    <dbReference type="NCBI Taxonomy" id="2763658"/>
    <lineage>
        <taxon>Bacteria</taxon>
        <taxon>Bacillati</taxon>
        <taxon>Bacillota</taxon>
        <taxon>Clostridia</taxon>
        <taxon>Eubacteriales</taxon>
        <taxon>Oscillospiraceae</taxon>
        <taxon>Ligaoa</taxon>
    </lineage>
</organism>
<reference evidence="6" key="1">
    <citation type="submission" date="2020-08" db="EMBL/GenBank/DDBJ databases">
        <title>Genome public.</title>
        <authorList>
            <person name="Liu C."/>
            <person name="Sun Q."/>
        </authorList>
    </citation>
    <scope>NUCLEOTIDE SEQUENCE</scope>
    <source>
        <strain evidence="6">NSJ-31</strain>
    </source>
</reference>
<keyword evidence="1" id="KW-0805">Transcription regulation</keyword>